<comment type="caution">
    <text evidence="3">The sequence shown here is derived from an EMBL/GenBank/DDBJ whole genome shotgun (WGS) entry which is preliminary data.</text>
</comment>
<feature type="region of interest" description="Disordered" evidence="1">
    <location>
        <begin position="1"/>
        <end position="74"/>
    </location>
</feature>
<dbReference type="SUPFAM" id="SSF48371">
    <property type="entry name" value="ARM repeat"/>
    <property type="match status" value="1"/>
</dbReference>
<dbReference type="Gene3D" id="1.25.10.10">
    <property type="entry name" value="Leucine-rich Repeat Variant"/>
    <property type="match status" value="3"/>
</dbReference>
<sequence length="918" mass="100841">MLDRPNPQPEPSPLPNGKQPPPRGIGGNTRPIKRRLRTPDRLLAKWPPDDADLPGAPPGGAVPPAPAGGGGADFGDGDFKKGRFNPVTIIVALLIVAGGAAALFFGIKQGQEKMTVEQVVKEKKNIFVLPVKDQIPRWRTWAANSNEWSLQQEALIQLAYAEDPEGVTLAVKALEQPDHRVKGVAAQVLAYYGTPKGDAGKAALLKALADADESDRPQIVWALVTLKEPAVFKDAMDQYRKGFLSKVERLGGGVAFDPEKLAQLVSLDEFAKLAGDQSPSVRQLVATLLSRDATPKWTQTLIQLVKDPDSEVGREAATGLGKIGDETARAPLLAALGTSDKENRQKFLEALRDGIGGEGLVLALASVKKDPPETEWFQTKQLFEMMKDIADPRVGDSLVKWLDGSKPTLHWQGEAGTRLAEVGDVRAAKYLGERMRADPLKLYAQERFWEADEGGHLSRTDLPRVVATRMLADLATIHPDKKDELKAAAEDSVIFWIKDRPQPHANGLRFLAAVQSEKIKNDLRDWAFPKDPLPKEGAQPPFPTSFETAQSALRYVGLMKDEPSFPKLLEQFKRKPDKKMDITQDALQGAGLAMLGMALRAVGYGAAQGLGQWGDNKASKPLMEFIEDESWHEEARQAACDALAWCADDKTMSEVAKKAKEYGAKKEPRKQLIGACYASTLSLKPVPAIAGELADLLTPELDIGLRMAYARAIGIGGFDQATEVKLFEKLQNPEIRNAAALALILGGTAETAARTVAMYGDFGPDALNDLKDHYFRAFGYWSDEDFKRGNLYRWVTNAEAIARIKVADVPQEWSRQRLQSQFDNLKFDNGPHSETRVVLRYRLWQDAKAGDATRKKGAIQTLKFMKERGVLMALRQEQGETGEMAKRAFFELMNPKAMIAEDLTALQPKDKGGNGDKQ</sequence>
<protein>
    <submittedName>
        <fullName evidence="3">HEAT repeat domain-containing protein</fullName>
    </submittedName>
</protein>
<dbReference type="SMART" id="SM00567">
    <property type="entry name" value="EZ_HEAT"/>
    <property type="match status" value="4"/>
</dbReference>
<evidence type="ECO:0000313" key="4">
    <source>
        <dbReference type="Proteomes" id="UP000440224"/>
    </source>
</evidence>
<feature type="compositionally biased region" description="Pro residues" evidence="1">
    <location>
        <begin position="1"/>
        <end position="23"/>
    </location>
</feature>
<evidence type="ECO:0000313" key="3">
    <source>
        <dbReference type="EMBL" id="MRG97420.1"/>
    </source>
</evidence>
<dbReference type="RefSeq" id="WP_153824202.1">
    <property type="nucleotide sequence ID" value="NZ_WJIE01000017.1"/>
</dbReference>
<feature type="compositionally biased region" description="Pro residues" evidence="1">
    <location>
        <begin position="55"/>
        <end position="66"/>
    </location>
</feature>
<evidence type="ECO:0000256" key="2">
    <source>
        <dbReference type="SAM" id="Phobius"/>
    </source>
</evidence>
<keyword evidence="2" id="KW-0472">Membrane</keyword>
<proteinExistence type="predicted"/>
<dbReference type="AlphaFoldDB" id="A0A6N7Q3J0"/>
<organism evidence="3 4">
    <name type="scientific">Polyangium spumosum</name>
    <dbReference type="NCBI Taxonomy" id="889282"/>
    <lineage>
        <taxon>Bacteria</taxon>
        <taxon>Pseudomonadati</taxon>
        <taxon>Myxococcota</taxon>
        <taxon>Polyangia</taxon>
        <taxon>Polyangiales</taxon>
        <taxon>Polyangiaceae</taxon>
        <taxon>Polyangium</taxon>
    </lineage>
</organism>
<gene>
    <name evidence="3" type="ORF">GF068_36655</name>
</gene>
<reference evidence="3 4" key="1">
    <citation type="submission" date="2019-10" db="EMBL/GenBank/DDBJ databases">
        <title>A soil myxobacterium in the family Polyangiaceae.</title>
        <authorList>
            <person name="Li Y."/>
            <person name="Wang J."/>
        </authorList>
    </citation>
    <scope>NUCLEOTIDE SEQUENCE [LARGE SCALE GENOMIC DNA]</scope>
    <source>
        <strain evidence="3 4">DSM 14734</strain>
    </source>
</reference>
<name>A0A6N7Q3J0_9BACT</name>
<dbReference type="PANTHER" id="PTHR12697">
    <property type="entry name" value="PBS LYASE HEAT-LIKE PROTEIN"/>
    <property type="match status" value="1"/>
</dbReference>
<evidence type="ECO:0000256" key="1">
    <source>
        <dbReference type="SAM" id="MobiDB-lite"/>
    </source>
</evidence>
<dbReference type="InterPro" id="IPR011989">
    <property type="entry name" value="ARM-like"/>
</dbReference>
<dbReference type="InterPro" id="IPR004155">
    <property type="entry name" value="PBS_lyase_HEAT"/>
</dbReference>
<dbReference type="OrthoDB" id="5477886at2"/>
<dbReference type="InterPro" id="IPR016024">
    <property type="entry name" value="ARM-type_fold"/>
</dbReference>
<keyword evidence="4" id="KW-1185">Reference proteome</keyword>
<accession>A0A6N7Q3J0</accession>
<dbReference type="EMBL" id="WJIE01000017">
    <property type="protein sequence ID" value="MRG97420.1"/>
    <property type="molecule type" value="Genomic_DNA"/>
</dbReference>
<dbReference type="GO" id="GO:0016491">
    <property type="term" value="F:oxidoreductase activity"/>
    <property type="evidence" value="ECO:0007669"/>
    <property type="project" value="TreeGrafter"/>
</dbReference>
<keyword evidence="2" id="KW-1133">Transmembrane helix</keyword>
<feature type="transmembrane region" description="Helical" evidence="2">
    <location>
        <begin position="87"/>
        <end position="107"/>
    </location>
</feature>
<dbReference type="Pfam" id="PF13646">
    <property type="entry name" value="HEAT_2"/>
    <property type="match status" value="2"/>
</dbReference>
<dbReference type="PANTHER" id="PTHR12697:SF5">
    <property type="entry name" value="DEOXYHYPUSINE HYDROXYLASE"/>
    <property type="match status" value="1"/>
</dbReference>
<keyword evidence="2" id="KW-0812">Transmembrane</keyword>
<dbReference type="Proteomes" id="UP000440224">
    <property type="component" value="Unassembled WGS sequence"/>
</dbReference>